<evidence type="ECO:0000313" key="3">
    <source>
        <dbReference type="Proteomes" id="UP000244855"/>
    </source>
</evidence>
<name>A0A2V1D4B0_9PLEO</name>
<proteinExistence type="predicted"/>
<evidence type="ECO:0000313" key="2">
    <source>
        <dbReference type="EMBL" id="PVH92890.1"/>
    </source>
</evidence>
<feature type="compositionally biased region" description="Polar residues" evidence="1">
    <location>
        <begin position="78"/>
        <end position="88"/>
    </location>
</feature>
<sequence length="380" mass="43967">MTNKMEDRDYLEILWEGLCYGIYGGHSPQDWANRWEEDLKHLVELLSDLPRRIHENQEFFSLREKDLKQAILSVQSQTTIPQPTAADSTTKDKQDPGSTARFQTLVQCTFVGILWDIYAEYGQRDVSTLNETASIEGDKDDSGRLRILVQAMQLAKNAQQMVDGWEPLMGFLDTEMSAYIPEEMHYLGAFEQILKEYIYFNPPDKIDFDVWKEDLNLVISTLRHLRLEISGEKPRAGNHTPTAIRLTACFVEALHTFYDQYRYLGYDYLGRVLETEPKVPGYSMRNESFKLLLDGMKEAEKGAKSENGFTSFLDKVMEEVEGIPVFSLSEDEKLAEDQMLETPEEVEQAWENYKEAIERELKEENLSMEGLWLEEDDDGD</sequence>
<evidence type="ECO:0000256" key="1">
    <source>
        <dbReference type="SAM" id="MobiDB-lite"/>
    </source>
</evidence>
<reference evidence="2 3" key="1">
    <citation type="journal article" date="2018" name="Sci. Rep.">
        <title>Comparative genomics provides insights into the lifestyle and reveals functional heterogeneity of dark septate endophytic fungi.</title>
        <authorList>
            <person name="Knapp D.G."/>
            <person name="Nemeth J.B."/>
            <person name="Barry K."/>
            <person name="Hainaut M."/>
            <person name="Henrissat B."/>
            <person name="Johnson J."/>
            <person name="Kuo A."/>
            <person name="Lim J.H.P."/>
            <person name="Lipzen A."/>
            <person name="Nolan M."/>
            <person name="Ohm R.A."/>
            <person name="Tamas L."/>
            <person name="Grigoriev I.V."/>
            <person name="Spatafora J.W."/>
            <person name="Nagy L.G."/>
            <person name="Kovacs G.M."/>
        </authorList>
    </citation>
    <scope>NUCLEOTIDE SEQUENCE [LARGE SCALE GENOMIC DNA]</scope>
    <source>
        <strain evidence="2 3">DSE2036</strain>
    </source>
</reference>
<dbReference type="EMBL" id="KZ805636">
    <property type="protein sequence ID" value="PVH92890.1"/>
    <property type="molecule type" value="Genomic_DNA"/>
</dbReference>
<keyword evidence="3" id="KW-1185">Reference proteome</keyword>
<organism evidence="2 3">
    <name type="scientific">Periconia macrospinosa</name>
    <dbReference type="NCBI Taxonomy" id="97972"/>
    <lineage>
        <taxon>Eukaryota</taxon>
        <taxon>Fungi</taxon>
        <taxon>Dikarya</taxon>
        <taxon>Ascomycota</taxon>
        <taxon>Pezizomycotina</taxon>
        <taxon>Dothideomycetes</taxon>
        <taxon>Pleosporomycetidae</taxon>
        <taxon>Pleosporales</taxon>
        <taxon>Massarineae</taxon>
        <taxon>Periconiaceae</taxon>
        <taxon>Periconia</taxon>
    </lineage>
</organism>
<accession>A0A2V1D4B0</accession>
<dbReference type="Proteomes" id="UP000244855">
    <property type="component" value="Unassembled WGS sequence"/>
</dbReference>
<protein>
    <submittedName>
        <fullName evidence="2">Uncharacterized protein</fullName>
    </submittedName>
</protein>
<feature type="region of interest" description="Disordered" evidence="1">
    <location>
        <begin position="78"/>
        <end position="97"/>
    </location>
</feature>
<gene>
    <name evidence="2" type="ORF">DM02DRAFT_635007</name>
</gene>
<dbReference type="AlphaFoldDB" id="A0A2V1D4B0"/>